<protein>
    <submittedName>
        <fullName evidence="4">Toll-like receptor 11</fullName>
    </submittedName>
</protein>
<keyword evidence="2" id="KW-0677">Repeat</keyword>
<dbReference type="SMART" id="SM00369">
    <property type="entry name" value="LRR_TYP"/>
    <property type="match status" value="3"/>
</dbReference>
<accession>A0AA41NFC3</accession>
<organism evidence="4 5">
    <name type="scientific">Sciurus carolinensis</name>
    <name type="common">Eastern gray squirrel</name>
    <dbReference type="NCBI Taxonomy" id="30640"/>
    <lineage>
        <taxon>Eukaryota</taxon>
        <taxon>Metazoa</taxon>
        <taxon>Chordata</taxon>
        <taxon>Craniata</taxon>
        <taxon>Vertebrata</taxon>
        <taxon>Euteleostomi</taxon>
        <taxon>Mammalia</taxon>
        <taxon>Eutheria</taxon>
        <taxon>Euarchontoglires</taxon>
        <taxon>Glires</taxon>
        <taxon>Rodentia</taxon>
        <taxon>Sciuromorpha</taxon>
        <taxon>Sciuridae</taxon>
        <taxon>Sciurinae</taxon>
        <taxon>Sciurini</taxon>
        <taxon>Sciurus</taxon>
    </lineage>
</organism>
<name>A0AA41NFC3_SCICA</name>
<dbReference type="PROSITE" id="PS51450">
    <property type="entry name" value="LRR"/>
    <property type="match status" value="2"/>
</dbReference>
<dbReference type="Pfam" id="PF13855">
    <property type="entry name" value="LRR_8"/>
    <property type="match status" value="2"/>
</dbReference>
<keyword evidence="3" id="KW-0732">Signal</keyword>
<dbReference type="InterPro" id="IPR003591">
    <property type="entry name" value="Leu-rich_rpt_typical-subtyp"/>
</dbReference>
<evidence type="ECO:0000256" key="3">
    <source>
        <dbReference type="SAM" id="SignalP"/>
    </source>
</evidence>
<evidence type="ECO:0000313" key="4">
    <source>
        <dbReference type="EMBL" id="MBZ3888774.1"/>
    </source>
</evidence>
<evidence type="ECO:0000313" key="5">
    <source>
        <dbReference type="Proteomes" id="UP001166674"/>
    </source>
</evidence>
<keyword evidence="4" id="KW-0675">Receptor</keyword>
<feature type="chain" id="PRO_5041432748" evidence="3">
    <location>
        <begin position="22"/>
        <end position="405"/>
    </location>
</feature>
<evidence type="ECO:0000256" key="2">
    <source>
        <dbReference type="ARBA" id="ARBA00022737"/>
    </source>
</evidence>
<dbReference type="Proteomes" id="UP001166674">
    <property type="component" value="Unassembled WGS sequence"/>
</dbReference>
<dbReference type="EMBL" id="JAATJV010426170">
    <property type="protein sequence ID" value="MBZ3888774.1"/>
    <property type="molecule type" value="Genomic_DNA"/>
</dbReference>
<reference evidence="4" key="1">
    <citation type="submission" date="2020-03" db="EMBL/GenBank/DDBJ databases">
        <title>Studies in the Genomics of Life Span.</title>
        <authorList>
            <person name="Glass D."/>
        </authorList>
    </citation>
    <scope>NUCLEOTIDE SEQUENCE</scope>
    <source>
        <strain evidence="4">SUZIE</strain>
        <tissue evidence="4">Muscle</tissue>
    </source>
</reference>
<evidence type="ECO:0000256" key="1">
    <source>
        <dbReference type="ARBA" id="ARBA00022614"/>
    </source>
</evidence>
<keyword evidence="1" id="KW-0433">Leucine-rich repeat</keyword>
<dbReference type="PANTHER" id="PTHR45617">
    <property type="entry name" value="LEUCINE RICH REPEAT FAMILY PROTEIN"/>
    <property type="match status" value="1"/>
</dbReference>
<keyword evidence="5" id="KW-1185">Reference proteome</keyword>
<sequence length="405" mass="44490">MERLLLSSYVLPLLLLDLMNGGLMSQAWTVPDCTIADSSLLSNLSFYVPFCPLAPGLHTFASCSNVKDLTQTLRAVPWDIQALCLQGMVPILPAKEFARFPFLQLLRLQLGTLKITSEAFQGLNQLQYLSFEHHAPCCLSLLLPPDALEPLTFLSNLSFHGYCLNYSQNIQLPISLRHLALRHSCLRELQELQGLFSNLVPSFSPTASPRPWSPFLEVLDLSSNLQLNQAGVRALNGLQLHSLILDGTPLNALGLLGSGLLHLDFLSLMGTGMEKLPGNVSGYFELRALDVGRNGIQNIEDGDLSSCHSLECLSLQANSLKFLPIKFLNALPQLQRLNLSMHKLGPALVLPDGLVSTNLRVLDLSHNELCVLPYGAFSFIPQLEELWLSGNNISNVSSESLEGLK</sequence>
<dbReference type="AlphaFoldDB" id="A0AA41NFC3"/>
<dbReference type="InterPro" id="IPR001611">
    <property type="entry name" value="Leu-rich_rpt"/>
</dbReference>
<dbReference type="InterPro" id="IPR032675">
    <property type="entry name" value="LRR_dom_sf"/>
</dbReference>
<comment type="caution">
    <text evidence="4">The sequence shown here is derived from an EMBL/GenBank/DDBJ whole genome shotgun (WGS) entry which is preliminary data.</text>
</comment>
<feature type="signal peptide" evidence="3">
    <location>
        <begin position="1"/>
        <end position="21"/>
    </location>
</feature>
<proteinExistence type="predicted"/>
<gene>
    <name evidence="4" type="ORF">SUZIE_199635</name>
</gene>
<dbReference type="Gene3D" id="3.80.10.10">
    <property type="entry name" value="Ribonuclease Inhibitor"/>
    <property type="match status" value="3"/>
</dbReference>
<dbReference type="SUPFAM" id="SSF52058">
    <property type="entry name" value="L domain-like"/>
    <property type="match status" value="1"/>
</dbReference>